<protein>
    <submittedName>
        <fullName evidence="1">Uncharacterized protein</fullName>
    </submittedName>
</protein>
<dbReference type="Proteomes" id="UP000536441">
    <property type="component" value="Unassembled WGS sequence"/>
</dbReference>
<name>A0A7Y6B495_9SPHN</name>
<evidence type="ECO:0000313" key="2">
    <source>
        <dbReference type="Proteomes" id="UP000536441"/>
    </source>
</evidence>
<dbReference type="RefSeq" id="WP_175311720.1">
    <property type="nucleotide sequence ID" value="NZ_CBCRYR010000022.1"/>
</dbReference>
<accession>A0A7Y6B495</accession>
<dbReference type="AlphaFoldDB" id="A0A7Y6B495"/>
<dbReference type="EMBL" id="JABMCH010000062">
    <property type="protein sequence ID" value="NUU47124.1"/>
    <property type="molecule type" value="Genomic_DNA"/>
</dbReference>
<proteinExistence type="predicted"/>
<sequence>MRSSCLTIAILLLVGCNAEKPEFNQFSRAQSASGFGATNTWHIDPALNTANIQKMRDRAYHFCRDIKNDDRICYVDQNRSIFGYSNSFSLVQMFREEKPPIEGFVAAHQRNKEAFQRIRNYCEGVYRDQGSADARGLGPCMAAGMGSDYFGIVPVP</sequence>
<organism evidence="1 2">
    <name type="scientific">Sphingomonas zeae</name>
    <dbReference type="NCBI Taxonomy" id="1646122"/>
    <lineage>
        <taxon>Bacteria</taxon>
        <taxon>Pseudomonadati</taxon>
        <taxon>Pseudomonadota</taxon>
        <taxon>Alphaproteobacteria</taxon>
        <taxon>Sphingomonadales</taxon>
        <taxon>Sphingomonadaceae</taxon>
        <taxon>Sphingomonas</taxon>
    </lineage>
</organism>
<gene>
    <name evidence="1" type="ORF">HP438_09075</name>
</gene>
<comment type="caution">
    <text evidence="1">The sequence shown here is derived from an EMBL/GenBank/DDBJ whole genome shotgun (WGS) entry which is preliminary data.</text>
</comment>
<evidence type="ECO:0000313" key="1">
    <source>
        <dbReference type="EMBL" id="NUU47124.1"/>
    </source>
</evidence>
<keyword evidence="2" id="KW-1185">Reference proteome</keyword>
<dbReference type="PROSITE" id="PS51257">
    <property type="entry name" value="PROKAR_LIPOPROTEIN"/>
    <property type="match status" value="1"/>
</dbReference>
<reference evidence="1 2" key="1">
    <citation type="submission" date="2020-05" db="EMBL/GenBank/DDBJ databases">
        <title>Genome Sequencing of Type Strains.</title>
        <authorList>
            <person name="Lemaire J.F."/>
            <person name="Inderbitzin P."/>
            <person name="Gregorio O.A."/>
            <person name="Collins S.B."/>
            <person name="Wespe N."/>
            <person name="Knight-Connoni V."/>
        </authorList>
    </citation>
    <scope>NUCLEOTIDE SEQUENCE [LARGE SCALE GENOMIC DNA]</scope>
    <source>
        <strain evidence="1 2">DSM 100049</strain>
    </source>
</reference>